<evidence type="ECO:0000313" key="3">
    <source>
        <dbReference type="EMBL" id="TWF57014.1"/>
    </source>
</evidence>
<dbReference type="RefSeq" id="WP_186458194.1">
    <property type="nucleotide sequence ID" value="NZ_VIWP01000002.1"/>
</dbReference>
<feature type="compositionally biased region" description="Low complexity" evidence="2">
    <location>
        <begin position="183"/>
        <end position="198"/>
    </location>
</feature>
<keyword evidence="4" id="KW-1185">Reference proteome</keyword>
<evidence type="ECO:0000256" key="2">
    <source>
        <dbReference type="SAM" id="MobiDB-lite"/>
    </source>
</evidence>
<gene>
    <name evidence="3" type="ORF">FHW37_102654</name>
</gene>
<sequence>MQRDMDDDTDDFDHFDPNLFGIWREAPTYGDPASEEMPAELRGMFLETKSGEDTVSPTETLRLLLNQMTEEMQAQFKTFRDMRRAAEGELADGDDAAQKLARADVKAATDAMSLIVRTLEKIDSLQRQLARDRREEAEASADRDAYEDARERLLQLIRVKADEQARLLFEAWKRDGKRDDDPGSAAASAGLSASPPAAVIAGTGPPAGTA</sequence>
<organism evidence="3 4">
    <name type="scientific">Neorhizobium alkalisoli</name>
    <dbReference type="NCBI Taxonomy" id="528178"/>
    <lineage>
        <taxon>Bacteria</taxon>
        <taxon>Pseudomonadati</taxon>
        <taxon>Pseudomonadota</taxon>
        <taxon>Alphaproteobacteria</taxon>
        <taxon>Hyphomicrobiales</taxon>
        <taxon>Rhizobiaceae</taxon>
        <taxon>Rhizobium/Agrobacterium group</taxon>
        <taxon>Neorhizobium</taxon>
    </lineage>
</organism>
<comment type="caution">
    <text evidence="3">The sequence shown here is derived from an EMBL/GenBank/DDBJ whole genome shotgun (WGS) entry which is preliminary data.</text>
</comment>
<feature type="region of interest" description="Disordered" evidence="2">
    <location>
        <begin position="171"/>
        <end position="210"/>
    </location>
</feature>
<evidence type="ECO:0000256" key="1">
    <source>
        <dbReference type="SAM" id="Coils"/>
    </source>
</evidence>
<dbReference type="Proteomes" id="UP000320653">
    <property type="component" value="Unassembled WGS sequence"/>
</dbReference>
<reference evidence="3 4" key="1">
    <citation type="submission" date="2019-06" db="EMBL/GenBank/DDBJ databases">
        <title>Sorghum-associated microbial communities from plants grown in Nebraska, USA.</title>
        <authorList>
            <person name="Schachtman D."/>
        </authorList>
    </citation>
    <scope>NUCLEOTIDE SEQUENCE [LARGE SCALE GENOMIC DNA]</scope>
    <source>
        <strain evidence="3 4">1225</strain>
    </source>
</reference>
<feature type="coiled-coil region" evidence="1">
    <location>
        <begin position="115"/>
        <end position="166"/>
    </location>
</feature>
<feature type="compositionally biased region" description="Basic and acidic residues" evidence="2">
    <location>
        <begin position="171"/>
        <end position="181"/>
    </location>
</feature>
<proteinExistence type="predicted"/>
<evidence type="ECO:0000313" key="4">
    <source>
        <dbReference type="Proteomes" id="UP000320653"/>
    </source>
</evidence>
<dbReference type="EMBL" id="VIWP01000002">
    <property type="protein sequence ID" value="TWF57014.1"/>
    <property type="molecule type" value="Genomic_DNA"/>
</dbReference>
<keyword evidence="1" id="KW-0175">Coiled coil</keyword>
<name>A0A561R322_9HYPH</name>
<accession>A0A561R322</accession>
<dbReference type="AlphaFoldDB" id="A0A561R322"/>
<protein>
    <submittedName>
        <fullName evidence="3">Uncharacterized protein</fullName>
    </submittedName>
</protein>